<sequence>MVMASSLRIQTTPKWMVIWTEKFEEIPPTEKPSTRNCSGFQLTIILTKMDLAISIGIREPIGFPVIFYIDGYLGPYQGLMSAVISAAKTV</sequence>
<evidence type="ECO:0000313" key="1">
    <source>
        <dbReference type="EMBL" id="VTP69647.1"/>
    </source>
</evidence>
<accession>A0A4U9HYA6</accession>
<gene>
    <name evidence="1" type="ORF">NCTC13032_04494</name>
</gene>
<name>A0A4U9HYA6_9ENTR</name>
<proteinExistence type="predicted"/>
<reference evidence="1 2" key="1">
    <citation type="submission" date="2019-05" db="EMBL/GenBank/DDBJ databases">
        <authorList>
            <consortium name="Pathogen Informatics"/>
        </authorList>
    </citation>
    <scope>NUCLEOTIDE SEQUENCE [LARGE SCALE GENOMIC DNA]</scope>
    <source>
        <strain evidence="1 2">NCTC13032</strain>
    </source>
</reference>
<organism evidence="1 2">
    <name type="scientific">Leclercia adecarboxylata</name>
    <dbReference type="NCBI Taxonomy" id="83655"/>
    <lineage>
        <taxon>Bacteria</taxon>
        <taxon>Pseudomonadati</taxon>
        <taxon>Pseudomonadota</taxon>
        <taxon>Gammaproteobacteria</taxon>
        <taxon>Enterobacterales</taxon>
        <taxon>Enterobacteriaceae</taxon>
        <taxon>Leclercia</taxon>
    </lineage>
</organism>
<evidence type="ECO:0000313" key="2">
    <source>
        <dbReference type="Proteomes" id="UP000310719"/>
    </source>
</evidence>
<dbReference type="EMBL" id="LR590464">
    <property type="protein sequence ID" value="VTP69647.1"/>
    <property type="molecule type" value="Genomic_DNA"/>
</dbReference>
<dbReference type="Proteomes" id="UP000310719">
    <property type="component" value="Chromosome"/>
</dbReference>
<dbReference type="AlphaFoldDB" id="A0A4U9HYA6"/>
<protein>
    <submittedName>
        <fullName evidence="1">Uncharacterized protein</fullName>
    </submittedName>
</protein>